<dbReference type="InterPro" id="IPR053772">
    <property type="entry name" value="At1g61320/At1g61330-like"/>
</dbReference>
<evidence type="ECO:0000313" key="2">
    <source>
        <dbReference type="Proteomes" id="UP001281410"/>
    </source>
</evidence>
<gene>
    <name evidence="1" type="ORF">Dsin_011713</name>
</gene>
<accession>A0AAE0AH50</accession>
<dbReference type="PANTHER" id="PTHR34145:SF51">
    <property type="entry name" value="FBD DOMAIN-CONTAINING PROTEIN"/>
    <property type="match status" value="1"/>
</dbReference>
<dbReference type="PANTHER" id="PTHR34145">
    <property type="entry name" value="OS02G0105600 PROTEIN"/>
    <property type="match status" value="1"/>
</dbReference>
<dbReference type="Proteomes" id="UP001281410">
    <property type="component" value="Unassembled WGS sequence"/>
</dbReference>
<protein>
    <submittedName>
        <fullName evidence="1">Uncharacterized protein</fullName>
    </submittedName>
</protein>
<proteinExistence type="predicted"/>
<comment type="caution">
    <text evidence="1">The sequence shown here is derived from an EMBL/GenBank/DDBJ whole genome shotgun (WGS) entry which is preliminary data.</text>
</comment>
<keyword evidence="2" id="KW-1185">Reference proteome</keyword>
<dbReference type="AlphaFoldDB" id="A0AAE0AH50"/>
<reference evidence="1" key="1">
    <citation type="journal article" date="2023" name="Plant J.">
        <title>Genome sequences and population genomics provide insights into the demographic history, inbreeding, and mutation load of two 'living fossil' tree species of Dipteronia.</title>
        <authorList>
            <person name="Feng Y."/>
            <person name="Comes H.P."/>
            <person name="Chen J."/>
            <person name="Zhu S."/>
            <person name="Lu R."/>
            <person name="Zhang X."/>
            <person name="Li P."/>
            <person name="Qiu J."/>
            <person name="Olsen K.M."/>
            <person name="Qiu Y."/>
        </authorList>
    </citation>
    <scope>NUCLEOTIDE SEQUENCE</scope>
    <source>
        <strain evidence="1">NBL</strain>
    </source>
</reference>
<name>A0AAE0AH50_9ROSI</name>
<dbReference type="EMBL" id="JANJYJ010000004">
    <property type="protein sequence ID" value="KAK3217743.1"/>
    <property type="molecule type" value="Genomic_DNA"/>
</dbReference>
<evidence type="ECO:0000313" key="1">
    <source>
        <dbReference type="EMBL" id="KAK3217743.1"/>
    </source>
</evidence>
<sequence length="201" mass="23128">MTDEQFCSHVPKLPLIVDLRIIHCHELKCVKNFSPYLRTLHCDECDELVELKVDAPNLHYLLYSGDVISLSLNALSLSKIDVKLFCQDFDTQWYLKYVDFLAKFHRFSEVLNSQISTDEDVNNVMVPRELRQILPSPLSSVKHLNLRLSGEPINFSIKKLLDGLFWISPHTKSISIVYEGFNMASIKVGGFLLGREELLLF</sequence>
<organism evidence="1 2">
    <name type="scientific">Dipteronia sinensis</name>
    <dbReference type="NCBI Taxonomy" id="43782"/>
    <lineage>
        <taxon>Eukaryota</taxon>
        <taxon>Viridiplantae</taxon>
        <taxon>Streptophyta</taxon>
        <taxon>Embryophyta</taxon>
        <taxon>Tracheophyta</taxon>
        <taxon>Spermatophyta</taxon>
        <taxon>Magnoliopsida</taxon>
        <taxon>eudicotyledons</taxon>
        <taxon>Gunneridae</taxon>
        <taxon>Pentapetalae</taxon>
        <taxon>rosids</taxon>
        <taxon>malvids</taxon>
        <taxon>Sapindales</taxon>
        <taxon>Sapindaceae</taxon>
        <taxon>Hippocastanoideae</taxon>
        <taxon>Acereae</taxon>
        <taxon>Dipteronia</taxon>
    </lineage>
</organism>